<dbReference type="InterPro" id="IPR001128">
    <property type="entry name" value="Cyt_P450"/>
</dbReference>
<keyword evidence="4 5" id="KW-0408">Iron</keyword>
<evidence type="ECO:0000256" key="4">
    <source>
        <dbReference type="ARBA" id="ARBA00023004"/>
    </source>
</evidence>
<evidence type="ECO:0000313" key="7">
    <source>
        <dbReference type="Proteomes" id="UP000192927"/>
    </source>
</evidence>
<name>A0A1W5CSQ3_9LECA</name>
<dbReference type="InterPro" id="IPR036396">
    <property type="entry name" value="Cyt_P450_sf"/>
</dbReference>
<dbReference type="EMBL" id="FWEW01000144">
    <property type="protein sequence ID" value="SLM33887.1"/>
    <property type="molecule type" value="Genomic_DNA"/>
</dbReference>
<dbReference type="CDD" id="cd11040">
    <property type="entry name" value="CYP7_CYP8-like"/>
    <property type="match status" value="1"/>
</dbReference>
<comment type="similarity">
    <text evidence="2">Belongs to the cytochrome P450 family.</text>
</comment>
<evidence type="ECO:0000256" key="1">
    <source>
        <dbReference type="ARBA" id="ARBA00001971"/>
    </source>
</evidence>
<dbReference type="GO" id="GO:0005506">
    <property type="term" value="F:iron ion binding"/>
    <property type="evidence" value="ECO:0007669"/>
    <property type="project" value="InterPro"/>
</dbReference>
<dbReference type="Gene3D" id="1.10.630.10">
    <property type="entry name" value="Cytochrome P450"/>
    <property type="match status" value="1"/>
</dbReference>
<keyword evidence="5" id="KW-0349">Heme</keyword>
<organism evidence="6 7">
    <name type="scientific">Lasallia pustulata</name>
    <dbReference type="NCBI Taxonomy" id="136370"/>
    <lineage>
        <taxon>Eukaryota</taxon>
        <taxon>Fungi</taxon>
        <taxon>Dikarya</taxon>
        <taxon>Ascomycota</taxon>
        <taxon>Pezizomycotina</taxon>
        <taxon>Lecanoromycetes</taxon>
        <taxon>OSLEUM clade</taxon>
        <taxon>Umbilicariomycetidae</taxon>
        <taxon>Umbilicariales</taxon>
        <taxon>Umbilicariaceae</taxon>
        <taxon>Lasallia</taxon>
    </lineage>
</organism>
<evidence type="ECO:0000256" key="2">
    <source>
        <dbReference type="ARBA" id="ARBA00010617"/>
    </source>
</evidence>
<evidence type="ECO:0000256" key="5">
    <source>
        <dbReference type="PIRSR" id="PIRSR602403-1"/>
    </source>
</evidence>
<evidence type="ECO:0000256" key="3">
    <source>
        <dbReference type="ARBA" id="ARBA00022723"/>
    </source>
</evidence>
<dbReference type="AlphaFoldDB" id="A0A1W5CSQ3"/>
<reference evidence="7" key="1">
    <citation type="submission" date="2017-03" db="EMBL/GenBank/DDBJ databases">
        <authorList>
            <person name="Sharma R."/>
            <person name="Thines M."/>
        </authorList>
    </citation>
    <scope>NUCLEOTIDE SEQUENCE [LARGE SCALE GENOMIC DNA]</scope>
</reference>
<dbReference type="GO" id="GO:0016705">
    <property type="term" value="F:oxidoreductase activity, acting on paired donors, with incorporation or reduction of molecular oxygen"/>
    <property type="evidence" value="ECO:0007669"/>
    <property type="project" value="InterPro"/>
</dbReference>
<dbReference type="Proteomes" id="UP000192927">
    <property type="component" value="Unassembled WGS sequence"/>
</dbReference>
<dbReference type="PANTHER" id="PTHR47582:SF1">
    <property type="entry name" value="P450, PUTATIVE (EUROFUNG)-RELATED"/>
    <property type="match status" value="1"/>
</dbReference>
<dbReference type="SUPFAM" id="SSF48264">
    <property type="entry name" value="Cytochrome P450"/>
    <property type="match status" value="1"/>
</dbReference>
<keyword evidence="3 5" id="KW-0479">Metal-binding</keyword>
<dbReference type="GO" id="GO:0020037">
    <property type="term" value="F:heme binding"/>
    <property type="evidence" value="ECO:0007669"/>
    <property type="project" value="InterPro"/>
</dbReference>
<keyword evidence="7" id="KW-1185">Reference proteome</keyword>
<protein>
    <submittedName>
        <fullName evidence="6">Cytochrome P450, E-class, group IV</fullName>
    </submittedName>
</protein>
<proteinExistence type="inferred from homology"/>
<dbReference type="Pfam" id="PF00067">
    <property type="entry name" value="p450"/>
    <property type="match status" value="1"/>
</dbReference>
<evidence type="ECO:0000313" key="6">
    <source>
        <dbReference type="EMBL" id="SLM33887.1"/>
    </source>
</evidence>
<accession>A0A1W5CSQ3</accession>
<sequence length="526" mass="58564">MANTSEYAVTAVLSLAAVAGFVFLLRCQATKHDPREPPLIPQPVFWIGHLLGLIRKGSRYYANVSARYPLPIYTLKVPRSKLYVVNSPELVAAVERNSKTISFAPYVLQFAKRVVLPSREAEDALSQNLNGEAGKWGCRIETHSAMHEAMAPGDGLDHMSSTMLHSLFGLLDSKTASTGPRRFNLFMWIRHIVTLATTNAAYGPSNPFRDPAMEDAIWTLNDKFLFIAFNVYPQLTAWKAHRAREKLFRGFRDYFAVKGHEHGSRLIQGRYEVNKKYVSVEDIGRFEVSVSIALLVNTAPTAFWTITSIYSDPLLLTSLRDKLSAFVSASPSPVTPNKTVYRLDITEVIRGCPLLVSLVQEVLRMQSTNAAGRMVLEDTLLDGRYLLRKGSTVLIPAAQLHNDGSIWGESVGEFKPSRFIKQAGRHRETRIPASAFRAFGGGTALCPGRFFATTEILSLVAMLVLRYDIAPVGGKWNVPKGRSHIITSVLSPEQDVEVTVTEREGYEHVVWDFVLTESVSRPEPLL</sequence>
<dbReference type="GO" id="GO:0004497">
    <property type="term" value="F:monooxygenase activity"/>
    <property type="evidence" value="ECO:0007669"/>
    <property type="project" value="InterPro"/>
</dbReference>
<comment type="cofactor">
    <cofactor evidence="1 5">
        <name>heme</name>
        <dbReference type="ChEBI" id="CHEBI:30413"/>
    </cofactor>
</comment>
<dbReference type="InterPro" id="IPR002403">
    <property type="entry name" value="Cyt_P450_E_grp-IV"/>
</dbReference>
<dbReference type="InterPro" id="IPR053007">
    <property type="entry name" value="CYP450_monoxygenase_sec-met"/>
</dbReference>
<feature type="binding site" description="axial binding residue" evidence="5">
    <location>
        <position position="446"/>
    </location>
    <ligand>
        <name>heme</name>
        <dbReference type="ChEBI" id="CHEBI:30413"/>
    </ligand>
    <ligandPart>
        <name>Fe</name>
        <dbReference type="ChEBI" id="CHEBI:18248"/>
    </ligandPart>
</feature>
<dbReference type="PANTHER" id="PTHR47582">
    <property type="entry name" value="P450, PUTATIVE (EUROFUNG)-RELATED"/>
    <property type="match status" value="1"/>
</dbReference>
<dbReference type="PRINTS" id="PR00465">
    <property type="entry name" value="EP450IV"/>
</dbReference>